<feature type="domain" description="Pyrrolo-quinoline quinone repeat" evidence="2">
    <location>
        <begin position="426"/>
        <end position="488"/>
    </location>
</feature>
<accession>D6U4E8</accession>
<dbReference type="SMART" id="SM00564">
    <property type="entry name" value="PQQ"/>
    <property type="match status" value="8"/>
</dbReference>
<dbReference type="Gene3D" id="2.40.10.480">
    <property type="match status" value="1"/>
</dbReference>
<keyword evidence="4" id="KW-1185">Reference proteome</keyword>
<protein>
    <submittedName>
        <fullName evidence="3">Pyrrolo-quinoline quinone</fullName>
    </submittedName>
</protein>
<dbReference type="InterPro" id="IPR015943">
    <property type="entry name" value="WD40/YVTN_repeat-like_dom_sf"/>
</dbReference>
<dbReference type="OrthoDB" id="139362at2"/>
<dbReference type="SUPFAM" id="SSF50998">
    <property type="entry name" value="Quinoprotein alcohol dehydrogenase-like"/>
    <property type="match status" value="1"/>
</dbReference>
<feature type="domain" description="Pyrrolo-quinoline quinone repeat" evidence="2">
    <location>
        <begin position="133"/>
        <end position="276"/>
    </location>
</feature>
<name>D6U4E8_KTERA</name>
<proteinExistence type="predicted"/>
<evidence type="ECO:0000256" key="1">
    <source>
        <dbReference type="SAM" id="Phobius"/>
    </source>
</evidence>
<comment type="caution">
    <text evidence="3">The sequence shown here is derived from an EMBL/GenBank/DDBJ whole genome shotgun (WGS) entry which is preliminary data.</text>
</comment>
<dbReference type="InterPro" id="IPR011047">
    <property type="entry name" value="Quinoprotein_ADH-like_sf"/>
</dbReference>
<dbReference type="PANTHER" id="PTHR34512">
    <property type="entry name" value="CELL SURFACE PROTEIN"/>
    <property type="match status" value="1"/>
</dbReference>
<reference evidence="3 4" key="1">
    <citation type="journal article" date="2011" name="Stand. Genomic Sci.">
        <title>Non-contiguous finished genome sequence and contextual data of the filamentous soil bacterium Ktedonobacter racemifer type strain (SOSP1-21).</title>
        <authorList>
            <person name="Chang Y.J."/>
            <person name="Land M."/>
            <person name="Hauser L."/>
            <person name="Chertkov O."/>
            <person name="Del Rio T.G."/>
            <person name="Nolan M."/>
            <person name="Copeland A."/>
            <person name="Tice H."/>
            <person name="Cheng J.F."/>
            <person name="Lucas S."/>
            <person name="Han C."/>
            <person name="Goodwin L."/>
            <person name="Pitluck S."/>
            <person name="Ivanova N."/>
            <person name="Ovchinikova G."/>
            <person name="Pati A."/>
            <person name="Chen A."/>
            <person name="Palaniappan K."/>
            <person name="Mavromatis K."/>
            <person name="Liolios K."/>
            <person name="Brettin T."/>
            <person name="Fiebig A."/>
            <person name="Rohde M."/>
            <person name="Abt B."/>
            <person name="Goker M."/>
            <person name="Detter J.C."/>
            <person name="Woyke T."/>
            <person name="Bristow J."/>
            <person name="Eisen J.A."/>
            <person name="Markowitz V."/>
            <person name="Hugenholtz P."/>
            <person name="Kyrpides N.C."/>
            <person name="Klenk H.P."/>
            <person name="Lapidus A."/>
        </authorList>
    </citation>
    <scope>NUCLEOTIDE SEQUENCE [LARGE SCALE GENOMIC DNA]</scope>
    <source>
        <strain evidence="4">DSM 44963</strain>
    </source>
</reference>
<dbReference type="Proteomes" id="UP000004508">
    <property type="component" value="Unassembled WGS sequence"/>
</dbReference>
<dbReference type="RefSeq" id="WP_007918705.1">
    <property type="nucleotide sequence ID" value="NZ_ADVG01000004.1"/>
</dbReference>
<keyword evidence="1" id="KW-0812">Transmembrane</keyword>
<dbReference type="Pfam" id="PF13360">
    <property type="entry name" value="PQQ_2"/>
    <property type="match status" value="3"/>
</dbReference>
<feature type="domain" description="Pyrrolo-quinoline quinone repeat" evidence="2">
    <location>
        <begin position="295"/>
        <end position="416"/>
    </location>
</feature>
<dbReference type="InterPro" id="IPR018391">
    <property type="entry name" value="PQQ_b-propeller_rpt"/>
</dbReference>
<dbReference type="eggNOG" id="COG1520">
    <property type="taxonomic scope" value="Bacteria"/>
</dbReference>
<keyword evidence="1" id="KW-1133">Transmembrane helix</keyword>
<dbReference type="STRING" id="485913.Krac_2093"/>
<dbReference type="PANTHER" id="PTHR34512:SF30">
    <property type="entry name" value="OUTER MEMBRANE PROTEIN ASSEMBLY FACTOR BAMB"/>
    <property type="match status" value="1"/>
</dbReference>
<evidence type="ECO:0000313" key="4">
    <source>
        <dbReference type="Proteomes" id="UP000004508"/>
    </source>
</evidence>
<dbReference type="AlphaFoldDB" id="D6U4E8"/>
<sequence length="497" mass="54772">MNRREELFRPEEVDERVDELAWGPRQQAGAPANAALVKDLYRVHEEEQEENAILETVRARLAKHVEGQAHSESEGDVVIQDTQLVISRLPLKREVPARRPFTRFATLVASLLFVIVLVGSMLAIFTLAPAHQPANLSSRSIYVGGAGIIYRADAQTGKIQWSYPLTILKLKDSESSQSVTHLIVADNNVYVLMDDPVHAKIQYPGPDHIVLALDAKTGKKRWSYEANNAEESGIRDLALVDGTLYATVINANSTKIYAFNPVNGTKREVYRIDKGSGSYITGENNILYIAAADGLRAINSTDGTQLWYVPSPDTNPDLVWSRPHVHNGVLSITLSNNEKGYVYAFNAKKGNFLWKSEQTHGLVMDLIVTNNAVYFGSQDRWFYAYDLQTGKQLWKHQVGSASEAPVWDGKTIYVPVSDDINSFYGIKALNATDGHEIWRAGTPGGPSQPVVANNMVYTLNSGIFVFNAKSGALLWKASVPSLPDGAPAIVEIIQVAP</sequence>
<dbReference type="InParanoid" id="D6U4E8"/>
<feature type="transmembrane region" description="Helical" evidence="1">
    <location>
        <begin position="101"/>
        <end position="128"/>
    </location>
</feature>
<organism evidence="3 4">
    <name type="scientific">Ktedonobacter racemifer DSM 44963</name>
    <dbReference type="NCBI Taxonomy" id="485913"/>
    <lineage>
        <taxon>Bacteria</taxon>
        <taxon>Bacillati</taxon>
        <taxon>Chloroflexota</taxon>
        <taxon>Ktedonobacteria</taxon>
        <taxon>Ktedonobacterales</taxon>
        <taxon>Ktedonobacteraceae</taxon>
        <taxon>Ktedonobacter</taxon>
    </lineage>
</organism>
<evidence type="ECO:0000259" key="2">
    <source>
        <dbReference type="Pfam" id="PF13360"/>
    </source>
</evidence>
<gene>
    <name evidence="3" type="ORF">Krac_2093</name>
</gene>
<keyword evidence="1" id="KW-0472">Membrane</keyword>
<dbReference type="EMBL" id="ADVG01000004">
    <property type="protein sequence ID" value="EFH81378.1"/>
    <property type="molecule type" value="Genomic_DNA"/>
</dbReference>
<evidence type="ECO:0000313" key="3">
    <source>
        <dbReference type="EMBL" id="EFH81378.1"/>
    </source>
</evidence>
<dbReference type="Gene3D" id="2.130.10.10">
    <property type="entry name" value="YVTN repeat-like/Quinoprotein amine dehydrogenase"/>
    <property type="match status" value="1"/>
</dbReference>
<dbReference type="InterPro" id="IPR002372">
    <property type="entry name" value="PQQ_rpt_dom"/>
</dbReference>